<dbReference type="PANTHER" id="PTHR33449">
    <property type="entry name" value="NUCLEOID-ASSOCIATED PROTEIN YBAB"/>
    <property type="match status" value="1"/>
</dbReference>
<comment type="subcellular location">
    <subcellularLocation>
        <location evidence="2">Cytoplasm</location>
        <location evidence="2">Nucleoid</location>
    </subcellularLocation>
</comment>
<name>A0A517QSJ7_9PLAN</name>
<dbReference type="NCBIfam" id="TIGR00103">
    <property type="entry name" value="DNA_YbaB_EbfC"/>
    <property type="match status" value="1"/>
</dbReference>
<dbReference type="RefSeq" id="WP_145202821.1">
    <property type="nucleotide sequence ID" value="NZ_CP036267.1"/>
</dbReference>
<dbReference type="OrthoDB" id="288497at2"/>
<feature type="coiled-coil region" evidence="3">
    <location>
        <begin position="8"/>
        <end position="35"/>
    </location>
</feature>
<dbReference type="GO" id="GO:0005829">
    <property type="term" value="C:cytosol"/>
    <property type="evidence" value="ECO:0007669"/>
    <property type="project" value="TreeGrafter"/>
</dbReference>
<sequence>MFKGLSNLASLMANAGELKAKAAEVKDRIAAVRVEGSSGGGMVKVDASGDHRILSITIEETLLVSNDKEMLEDLILAATNQALDLAKKAAASEMTELAGGLGIPGLEDAISKFGASDSPM</sequence>
<comment type="function">
    <text evidence="2">Binds to DNA and alters its conformation. May be involved in regulation of gene expression, nucleoid organization and DNA protection.</text>
</comment>
<dbReference type="HAMAP" id="MF_00274">
    <property type="entry name" value="DNA_YbaB_EbfC"/>
    <property type="match status" value="1"/>
</dbReference>
<dbReference type="InterPro" id="IPR004401">
    <property type="entry name" value="YbaB/EbfC"/>
</dbReference>
<dbReference type="EMBL" id="CP036267">
    <property type="protein sequence ID" value="QDT34608.1"/>
    <property type="molecule type" value="Genomic_DNA"/>
</dbReference>
<dbReference type="InterPro" id="IPR036894">
    <property type="entry name" value="YbaB-like_sf"/>
</dbReference>
<accession>A0A517QSJ7</accession>
<keyword evidence="3" id="KW-0175">Coiled coil</keyword>
<dbReference type="Gene3D" id="3.30.1310.10">
    <property type="entry name" value="Nucleoid-associated protein YbaB-like domain"/>
    <property type="match status" value="1"/>
</dbReference>
<evidence type="ECO:0000313" key="5">
    <source>
        <dbReference type="Proteomes" id="UP000315724"/>
    </source>
</evidence>
<dbReference type="SUPFAM" id="SSF82607">
    <property type="entry name" value="YbaB-like"/>
    <property type="match status" value="1"/>
</dbReference>
<evidence type="ECO:0000256" key="2">
    <source>
        <dbReference type="HAMAP-Rule" id="MF_00274"/>
    </source>
</evidence>
<protein>
    <recommendedName>
        <fullName evidence="2">Nucleoid-associated protein Mal48_38710</fullName>
    </recommendedName>
</protein>
<dbReference type="KEGG" id="tpol:Mal48_38710"/>
<keyword evidence="5" id="KW-1185">Reference proteome</keyword>
<comment type="similarity">
    <text evidence="2">Belongs to the YbaB/EbfC family.</text>
</comment>
<proteinExistence type="inferred from homology"/>
<reference evidence="4 5" key="1">
    <citation type="submission" date="2019-02" db="EMBL/GenBank/DDBJ databases">
        <title>Deep-cultivation of Planctomycetes and their phenomic and genomic characterization uncovers novel biology.</title>
        <authorList>
            <person name="Wiegand S."/>
            <person name="Jogler M."/>
            <person name="Boedeker C."/>
            <person name="Pinto D."/>
            <person name="Vollmers J."/>
            <person name="Rivas-Marin E."/>
            <person name="Kohn T."/>
            <person name="Peeters S.H."/>
            <person name="Heuer A."/>
            <person name="Rast P."/>
            <person name="Oberbeckmann S."/>
            <person name="Bunk B."/>
            <person name="Jeske O."/>
            <person name="Meyerdierks A."/>
            <person name="Storesund J.E."/>
            <person name="Kallscheuer N."/>
            <person name="Luecker S."/>
            <person name="Lage O.M."/>
            <person name="Pohl T."/>
            <person name="Merkel B.J."/>
            <person name="Hornburger P."/>
            <person name="Mueller R.-W."/>
            <person name="Bruemmer F."/>
            <person name="Labrenz M."/>
            <person name="Spormann A.M."/>
            <person name="Op den Camp H."/>
            <person name="Overmann J."/>
            <person name="Amann R."/>
            <person name="Jetten M.S.M."/>
            <person name="Mascher T."/>
            <person name="Medema M.H."/>
            <person name="Devos D.P."/>
            <person name="Kaster A.-K."/>
            <person name="Ovreas L."/>
            <person name="Rohde M."/>
            <person name="Galperin M.Y."/>
            <person name="Jogler C."/>
        </authorList>
    </citation>
    <scope>NUCLEOTIDE SEQUENCE [LARGE SCALE GENOMIC DNA]</scope>
    <source>
        <strain evidence="4 5">Mal48</strain>
    </source>
</reference>
<dbReference type="GO" id="GO:0043590">
    <property type="term" value="C:bacterial nucleoid"/>
    <property type="evidence" value="ECO:0007669"/>
    <property type="project" value="UniProtKB-UniRule"/>
</dbReference>
<comment type="subunit">
    <text evidence="2">Homodimer.</text>
</comment>
<evidence type="ECO:0000256" key="1">
    <source>
        <dbReference type="ARBA" id="ARBA00023125"/>
    </source>
</evidence>
<dbReference type="GO" id="GO:0003677">
    <property type="term" value="F:DNA binding"/>
    <property type="evidence" value="ECO:0007669"/>
    <property type="project" value="UniProtKB-UniRule"/>
</dbReference>
<gene>
    <name evidence="4" type="ORF">Mal48_38710</name>
</gene>
<keyword evidence="1 2" id="KW-0238">DNA-binding</keyword>
<organism evidence="4 5">
    <name type="scientific">Thalassoglobus polymorphus</name>
    <dbReference type="NCBI Taxonomy" id="2527994"/>
    <lineage>
        <taxon>Bacteria</taxon>
        <taxon>Pseudomonadati</taxon>
        <taxon>Planctomycetota</taxon>
        <taxon>Planctomycetia</taxon>
        <taxon>Planctomycetales</taxon>
        <taxon>Planctomycetaceae</taxon>
        <taxon>Thalassoglobus</taxon>
    </lineage>
</organism>
<dbReference type="Proteomes" id="UP000315724">
    <property type="component" value="Chromosome"/>
</dbReference>
<evidence type="ECO:0000256" key="3">
    <source>
        <dbReference type="SAM" id="Coils"/>
    </source>
</evidence>
<dbReference type="PIRSF" id="PIRSF004555">
    <property type="entry name" value="UCP004555"/>
    <property type="match status" value="1"/>
</dbReference>
<keyword evidence="2" id="KW-0963">Cytoplasm</keyword>
<evidence type="ECO:0000313" key="4">
    <source>
        <dbReference type="EMBL" id="QDT34608.1"/>
    </source>
</evidence>
<dbReference type="Pfam" id="PF02575">
    <property type="entry name" value="YbaB_DNA_bd"/>
    <property type="match status" value="1"/>
</dbReference>
<dbReference type="PANTHER" id="PTHR33449:SF1">
    <property type="entry name" value="NUCLEOID-ASSOCIATED PROTEIN YBAB"/>
    <property type="match status" value="1"/>
</dbReference>
<dbReference type="AlphaFoldDB" id="A0A517QSJ7"/>